<dbReference type="PANTHER" id="PTHR12677">
    <property type="entry name" value="GOLGI APPARATUS MEMBRANE PROTEIN TVP38-RELATED"/>
    <property type="match status" value="1"/>
</dbReference>
<dbReference type="Pfam" id="PF09335">
    <property type="entry name" value="VTT_dom"/>
    <property type="match status" value="1"/>
</dbReference>
<accession>A0ABS4J9G2</accession>
<sequence length="231" mass="26633">MAFLKKRRLLIILVVLVLLVVLIHFLFFTRNGVRLTHSNMHQLTAYIESLGWYGKIIGMVAVFLQTFFPFIPFVLVAGTNVAIFGFKLGFIVNYSMSVLGAVCCFLFARYYGHGWVERRLQRFPVITQFSKRMESQGFFYVLLGRLIPVIPSSAINLAAGLTRIKVSQFLWGTIIGKIPIVFLESMIAHDLFHFRKYKDRLLLLLLILVILLLIGNWFKKRLASKAQDEER</sequence>
<evidence type="ECO:0000256" key="6">
    <source>
        <dbReference type="RuleBase" id="RU366058"/>
    </source>
</evidence>
<name>A0ABS4J9G2_9BACL</name>
<feature type="transmembrane region" description="Helical" evidence="6">
    <location>
        <begin position="169"/>
        <end position="189"/>
    </location>
</feature>
<comment type="similarity">
    <text evidence="6">Belongs to the TVP38/TMEM64 family.</text>
</comment>
<dbReference type="InterPro" id="IPR032816">
    <property type="entry name" value="VTT_dom"/>
</dbReference>
<evidence type="ECO:0000256" key="2">
    <source>
        <dbReference type="ARBA" id="ARBA00022475"/>
    </source>
</evidence>
<feature type="transmembrane region" description="Helical" evidence="6">
    <location>
        <begin position="137"/>
        <end position="157"/>
    </location>
</feature>
<comment type="caution">
    <text evidence="8">The sequence shown here is derived from an EMBL/GenBank/DDBJ whole genome shotgun (WGS) entry which is preliminary data.</text>
</comment>
<gene>
    <name evidence="8" type="ORF">J2Z66_008131</name>
</gene>
<feature type="transmembrane region" description="Helical" evidence="6">
    <location>
        <begin position="201"/>
        <end position="218"/>
    </location>
</feature>
<evidence type="ECO:0000256" key="1">
    <source>
        <dbReference type="ARBA" id="ARBA00004651"/>
    </source>
</evidence>
<feature type="transmembrane region" description="Helical" evidence="6">
    <location>
        <begin position="56"/>
        <end position="78"/>
    </location>
</feature>
<protein>
    <recommendedName>
        <fullName evidence="6">TVP38/TMEM64 family membrane protein</fullName>
    </recommendedName>
</protein>
<evidence type="ECO:0000256" key="4">
    <source>
        <dbReference type="ARBA" id="ARBA00022989"/>
    </source>
</evidence>
<keyword evidence="2 6" id="KW-1003">Cell membrane</keyword>
<dbReference type="Proteomes" id="UP001519287">
    <property type="component" value="Unassembled WGS sequence"/>
</dbReference>
<proteinExistence type="inferred from homology"/>
<evidence type="ECO:0000256" key="3">
    <source>
        <dbReference type="ARBA" id="ARBA00022692"/>
    </source>
</evidence>
<evidence type="ECO:0000259" key="7">
    <source>
        <dbReference type="Pfam" id="PF09335"/>
    </source>
</evidence>
<dbReference type="InterPro" id="IPR015414">
    <property type="entry name" value="TMEM64"/>
</dbReference>
<feature type="transmembrane region" description="Helical" evidence="6">
    <location>
        <begin position="90"/>
        <end position="111"/>
    </location>
</feature>
<feature type="domain" description="VTT" evidence="7">
    <location>
        <begin position="71"/>
        <end position="187"/>
    </location>
</feature>
<organism evidence="8 9">
    <name type="scientific">Paenibacillus eucommiae</name>
    <dbReference type="NCBI Taxonomy" id="1355755"/>
    <lineage>
        <taxon>Bacteria</taxon>
        <taxon>Bacillati</taxon>
        <taxon>Bacillota</taxon>
        <taxon>Bacilli</taxon>
        <taxon>Bacillales</taxon>
        <taxon>Paenibacillaceae</taxon>
        <taxon>Paenibacillus</taxon>
    </lineage>
</organism>
<dbReference type="EMBL" id="JAGGLB010000050">
    <property type="protein sequence ID" value="MBP1996483.1"/>
    <property type="molecule type" value="Genomic_DNA"/>
</dbReference>
<keyword evidence="3 6" id="KW-0812">Transmembrane</keyword>
<dbReference type="PANTHER" id="PTHR12677:SF59">
    <property type="entry name" value="GOLGI APPARATUS MEMBRANE PROTEIN TVP38-RELATED"/>
    <property type="match status" value="1"/>
</dbReference>
<evidence type="ECO:0000313" key="8">
    <source>
        <dbReference type="EMBL" id="MBP1996483.1"/>
    </source>
</evidence>
<keyword evidence="4 6" id="KW-1133">Transmembrane helix</keyword>
<reference evidence="8 9" key="1">
    <citation type="submission" date="2021-03" db="EMBL/GenBank/DDBJ databases">
        <title>Genomic Encyclopedia of Type Strains, Phase IV (KMG-IV): sequencing the most valuable type-strain genomes for metagenomic binning, comparative biology and taxonomic classification.</title>
        <authorList>
            <person name="Goeker M."/>
        </authorList>
    </citation>
    <scope>NUCLEOTIDE SEQUENCE [LARGE SCALE GENOMIC DNA]</scope>
    <source>
        <strain evidence="8 9">DSM 26048</strain>
    </source>
</reference>
<evidence type="ECO:0000256" key="5">
    <source>
        <dbReference type="ARBA" id="ARBA00023136"/>
    </source>
</evidence>
<keyword evidence="9" id="KW-1185">Reference proteome</keyword>
<keyword evidence="5 6" id="KW-0472">Membrane</keyword>
<evidence type="ECO:0000313" key="9">
    <source>
        <dbReference type="Proteomes" id="UP001519287"/>
    </source>
</evidence>
<comment type="subcellular location">
    <subcellularLocation>
        <location evidence="1 6">Cell membrane</location>
        <topology evidence="1 6">Multi-pass membrane protein</topology>
    </subcellularLocation>
</comment>